<keyword evidence="1" id="KW-0732">Signal</keyword>
<accession>A0A317F947</accession>
<keyword evidence="3" id="KW-1185">Reference proteome</keyword>
<dbReference type="EMBL" id="QGNA01000004">
    <property type="protein sequence ID" value="PWS35670.1"/>
    <property type="molecule type" value="Genomic_DNA"/>
</dbReference>
<dbReference type="AlphaFoldDB" id="A0A317F947"/>
<dbReference type="OrthoDB" id="9822932at2"/>
<dbReference type="RefSeq" id="WP_109872036.1">
    <property type="nucleotide sequence ID" value="NZ_QGNA01000004.1"/>
</dbReference>
<gene>
    <name evidence="2" type="ORF">DFH01_18950</name>
</gene>
<name>A0A317F947_9PROT</name>
<reference evidence="3" key="1">
    <citation type="submission" date="2018-05" db="EMBL/GenBank/DDBJ databases">
        <authorList>
            <person name="Du Z."/>
            <person name="Wang X."/>
        </authorList>
    </citation>
    <scope>NUCLEOTIDE SEQUENCE [LARGE SCALE GENOMIC DNA]</scope>
    <source>
        <strain evidence="3">CQN31</strain>
    </source>
</reference>
<evidence type="ECO:0000313" key="2">
    <source>
        <dbReference type="EMBL" id="PWS35670.1"/>
    </source>
</evidence>
<evidence type="ECO:0000313" key="3">
    <source>
        <dbReference type="Proteomes" id="UP000245765"/>
    </source>
</evidence>
<dbReference type="Proteomes" id="UP000245765">
    <property type="component" value="Unassembled WGS sequence"/>
</dbReference>
<protein>
    <recommendedName>
        <fullName evidence="4">Transporter</fullName>
    </recommendedName>
</protein>
<feature type="chain" id="PRO_5016244754" description="Transporter" evidence="1">
    <location>
        <begin position="24"/>
        <end position="254"/>
    </location>
</feature>
<organism evidence="2 3">
    <name type="scientific">Falsiroseomonas bella</name>
    <dbReference type="NCBI Taxonomy" id="2184016"/>
    <lineage>
        <taxon>Bacteria</taxon>
        <taxon>Pseudomonadati</taxon>
        <taxon>Pseudomonadota</taxon>
        <taxon>Alphaproteobacteria</taxon>
        <taxon>Acetobacterales</taxon>
        <taxon>Roseomonadaceae</taxon>
        <taxon>Falsiroseomonas</taxon>
    </lineage>
</organism>
<evidence type="ECO:0008006" key="4">
    <source>
        <dbReference type="Google" id="ProtNLM"/>
    </source>
</evidence>
<proteinExistence type="predicted"/>
<sequence>MRPRRQGGLAALLALLLAWPAGAAELRLTAAREFADGRDGTASGASLVPLQATLSGGGAYATLRLPAMAPPAGTLPFDAPAVREDRGGLGDARLTLGHRLYESEEGILLEVALRTRLPSASTPAMASGVTEHLLRLDASVPMGERVTLDVSAGRRIAPLAAVALRGSDYWSAAGVLSVELDERWTAGLMLEAQDRQSYTEAPLLDLGAFVERAVAPDLTLGLVAWHGAAGGGAAFSVGLRLAYRVSLGLDRLSR</sequence>
<comment type="caution">
    <text evidence="2">The sequence shown here is derived from an EMBL/GenBank/DDBJ whole genome shotgun (WGS) entry which is preliminary data.</text>
</comment>
<feature type="signal peptide" evidence="1">
    <location>
        <begin position="1"/>
        <end position="23"/>
    </location>
</feature>
<evidence type="ECO:0000256" key="1">
    <source>
        <dbReference type="SAM" id="SignalP"/>
    </source>
</evidence>